<reference evidence="2 3" key="1">
    <citation type="journal article" date="2006" name="Science">
        <title>Phytophthora genome sequences uncover evolutionary origins and mechanisms of pathogenesis.</title>
        <authorList>
            <person name="Tyler B.M."/>
            <person name="Tripathy S."/>
            <person name="Zhang X."/>
            <person name="Dehal P."/>
            <person name="Jiang R.H."/>
            <person name="Aerts A."/>
            <person name="Arredondo F.D."/>
            <person name="Baxter L."/>
            <person name="Bensasson D."/>
            <person name="Beynon J.L."/>
            <person name="Chapman J."/>
            <person name="Damasceno C.M."/>
            <person name="Dorrance A.E."/>
            <person name="Dou D."/>
            <person name="Dickerman A.W."/>
            <person name="Dubchak I.L."/>
            <person name="Garbelotto M."/>
            <person name="Gijzen M."/>
            <person name="Gordon S.G."/>
            <person name="Govers F."/>
            <person name="Grunwald N.J."/>
            <person name="Huang W."/>
            <person name="Ivors K.L."/>
            <person name="Jones R.W."/>
            <person name="Kamoun S."/>
            <person name="Krampis K."/>
            <person name="Lamour K.H."/>
            <person name="Lee M.K."/>
            <person name="McDonald W.H."/>
            <person name="Medina M."/>
            <person name="Meijer H.J."/>
            <person name="Nordberg E.K."/>
            <person name="Maclean D.J."/>
            <person name="Ospina-Giraldo M.D."/>
            <person name="Morris P.F."/>
            <person name="Phuntumart V."/>
            <person name="Putnam N.H."/>
            <person name="Rash S."/>
            <person name="Rose J.K."/>
            <person name="Sakihama Y."/>
            <person name="Salamov A.A."/>
            <person name="Savidor A."/>
            <person name="Scheuring C.F."/>
            <person name="Smith B.M."/>
            <person name="Sobral B.W."/>
            <person name="Terry A."/>
            <person name="Torto-Alalibo T.A."/>
            <person name="Win J."/>
            <person name="Xu Z."/>
            <person name="Zhang H."/>
            <person name="Grigoriev I.V."/>
            <person name="Rokhsar D.S."/>
            <person name="Boore J.L."/>
        </authorList>
    </citation>
    <scope>NUCLEOTIDE SEQUENCE [LARGE SCALE GENOMIC DNA]</scope>
    <source>
        <strain evidence="2 3">P6497</strain>
    </source>
</reference>
<keyword evidence="1" id="KW-0233">DNA recombination</keyword>
<accession>G4YK06</accession>
<feature type="non-terminal residue" evidence="2">
    <location>
        <position position="331"/>
    </location>
</feature>
<organism evidence="2 3">
    <name type="scientific">Phytophthora sojae (strain P6497)</name>
    <name type="common">Soybean stem and root rot agent</name>
    <name type="synonym">Phytophthora megasperma f. sp. glycines</name>
    <dbReference type="NCBI Taxonomy" id="1094619"/>
    <lineage>
        <taxon>Eukaryota</taxon>
        <taxon>Sar</taxon>
        <taxon>Stramenopiles</taxon>
        <taxon>Oomycota</taxon>
        <taxon>Peronosporomycetes</taxon>
        <taxon>Peronosporales</taxon>
        <taxon>Peronosporaceae</taxon>
        <taxon>Phytophthora</taxon>
    </lineage>
</organism>
<evidence type="ECO:0000313" key="2">
    <source>
        <dbReference type="EMBL" id="EGZ27138.1"/>
    </source>
</evidence>
<dbReference type="GO" id="GO:0006310">
    <property type="term" value="P:DNA recombination"/>
    <property type="evidence" value="ECO:0007669"/>
    <property type="project" value="UniProtKB-KW"/>
</dbReference>
<proteinExistence type="predicted"/>
<dbReference type="EMBL" id="JH159151">
    <property type="protein sequence ID" value="EGZ27138.1"/>
    <property type="molecule type" value="Genomic_DNA"/>
</dbReference>
<keyword evidence="3" id="KW-1185">Reference proteome</keyword>
<dbReference type="InterPro" id="IPR013762">
    <property type="entry name" value="Integrase-like_cat_sf"/>
</dbReference>
<dbReference type="KEGG" id="psoj:PHYSODRAFT_469371"/>
<name>G4YK06_PHYSP</name>
<evidence type="ECO:0000256" key="1">
    <source>
        <dbReference type="ARBA" id="ARBA00023172"/>
    </source>
</evidence>
<dbReference type="STRING" id="1094619.G4YK06"/>
<protein>
    <submittedName>
        <fullName evidence="2">Uncharacterized protein</fullName>
    </submittedName>
</protein>
<dbReference type="GeneID" id="20653807"/>
<dbReference type="RefSeq" id="XP_009514413.1">
    <property type="nucleotide sequence ID" value="XM_009516118.1"/>
</dbReference>
<gene>
    <name evidence="2" type="ORF">PHYSODRAFT_469371</name>
</gene>
<dbReference type="GO" id="GO:0015074">
    <property type="term" value="P:DNA integration"/>
    <property type="evidence" value="ECO:0007669"/>
    <property type="project" value="InterPro"/>
</dbReference>
<dbReference type="GO" id="GO:0003677">
    <property type="term" value="F:DNA binding"/>
    <property type="evidence" value="ECO:0007669"/>
    <property type="project" value="InterPro"/>
</dbReference>
<sequence>MGQEQAAEKYFAEFLESAGLTPTTLDAMHCSLTKGPSLPTQNFYSLLIAFAIFLQTKKSNRARSGDGLLAKSTALGYFSQTLNMLRERNIEERNLRTNVQTNDAPGCTVNDLCVLVEHLVVNAEVATGLKSILDAALLNMMWHTFGRAIDTCFARKQQLSLSASGELFLHIARIKTSVVQGVSIFKSPERWQQCMLHAFGLLFVCCDEPSEYLFPLVPRYAESDLPGGQTYTQEAVLYWESLEHTTETTTQPPLRRERKRPNIASYITEVIRDALKQMQPTTLQAITPNMTSHSLRRGAAAYANASPKLAIQWISTRGAWLLESLTEAFAY</sequence>
<evidence type="ECO:0000313" key="3">
    <source>
        <dbReference type="Proteomes" id="UP000002640"/>
    </source>
</evidence>
<dbReference type="Gene3D" id="1.10.443.10">
    <property type="entry name" value="Intergrase catalytic core"/>
    <property type="match status" value="1"/>
</dbReference>
<dbReference type="InterPro" id="IPR011010">
    <property type="entry name" value="DNA_brk_join_enz"/>
</dbReference>
<dbReference type="Proteomes" id="UP000002640">
    <property type="component" value="Unassembled WGS sequence"/>
</dbReference>
<dbReference type="InParanoid" id="G4YK06"/>
<dbReference type="AlphaFoldDB" id="G4YK06"/>
<dbReference type="SUPFAM" id="SSF56349">
    <property type="entry name" value="DNA breaking-rejoining enzymes"/>
    <property type="match status" value="1"/>
</dbReference>